<name>A1AR14_PELPD</name>
<feature type="signal peptide" evidence="1">
    <location>
        <begin position="1"/>
        <end position="26"/>
    </location>
</feature>
<evidence type="ECO:0000313" key="2">
    <source>
        <dbReference type="EMBL" id="ABK99784.1"/>
    </source>
</evidence>
<reference evidence="2 3" key="1">
    <citation type="submission" date="2006-10" db="EMBL/GenBank/DDBJ databases">
        <title>Complete sequence of chromosome of Pelobacter propionicus DSM 2379.</title>
        <authorList>
            <consortium name="US DOE Joint Genome Institute"/>
            <person name="Copeland A."/>
            <person name="Lucas S."/>
            <person name="Lapidus A."/>
            <person name="Barry K."/>
            <person name="Detter J.C."/>
            <person name="Glavina del Rio T."/>
            <person name="Hammon N."/>
            <person name="Israni S."/>
            <person name="Dalin E."/>
            <person name="Tice H."/>
            <person name="Pitluck S."/>
            <person name="Saunders E."/>
            <person name="Brettin T."/>
            <person name="Bruce D."/>
            <person name="Han C."/>
            <person name="Tapia R."/>
            <person name="Schmutz J."/>
            <person name="Larimer F."/>
            <person name="Land M."/>
            <person name="Hauser L."/>
            <person name="Kyrpides N."/>
            <person name="Kim E."/>
            <person name="Lovley D."/>
            <person name="Richardson P."/>
        </authorList>
    </citation>
    <scope>NUCLEOTIDE SEQUENCE [LARGE SCALE GENOMIC DNA]</scope>
    <source>
        <strain evidence="3">DSM 2379 / NBRC 103807 / OttBd1</strain>
    </source>
</reference>
<keyword evidence="3" id="KW-1185">Reference proteome</keyword>
<evidence type="ECO:0000313" key="3">
    <source>
        <dbReference type="Proteomes" id="UP000006732"/>
    </source>
</evidence>
<dbReference type="AlphaFoldDB" id="A1AR14"/>
<organism evidence="2 3">
    <name type="scientific">Pelobacter propionicus (strain DSM 2379 / NBRC 103807 / OttBd1)</name>
    <dbReference type="NCBI Taxonomy" id="338966"/>
    <lineage>
        <taxon>Bacteria</taxon>
        <taxon>Pseudomonadati</taxon>
        <taxon>Thermodesulfobacteriota</taxon>
        <taxon>Desulfuromonadia</taxon>
        <taxon>Desulfuromonadales</taxon>
        <taxon>Desulfuromonadaceae</taxon>
        <taxon>Pelobacter</taxon>
    </lineage>
</organism>
<dbReference type="STRING" id="338966.Ppro_2176"/>
<evidence type="ECO:0000256" key="1">
    <source>
        <dbReference type="SAM" id="SignalP"/>
    </source>
</evidence>
<keyword evidence="1" id="KW-0732">Signal</keyword>
<gene>
    <name evidence="2" type="ordered locus">Ppro_2176</name>
</gene>
<dbReference type="Proteomes" id="UP000006732">
    <property type="component" value="Chromosome"/>
</dbReference>
<dbReference type="KEGG" id="ppd:Ppro_2176"/>
<feature type="chain" id="PRO_5002631946" evidence="1">
    <location>
        <begin position="27"/>
        <end position="132"/>
    </location>
</feature>
<protein>
    <submittedName>
        <fullName evidence="2">Uncharacterized protein</fullName>
    </submittedName>
</protein>
<accession>A1AR14</accession>
<dbReference type="HOGENOM" id="CLU_157939_0_0_7"/>
<sequence length="132" mass="13730">MLRITASTIAALVLFGGILASQESQAEQALPTPAQEQTTLEVTGFGQALAGENLASLSGRQAMQIDNLDLVYSTSTNNAYQDGNSIVGSTVSGYNSVSSGAFTNMSGFATVIQNSGNQVLIQNDLIVNVTMH</sequence>
<dbReference type="EMBL" id="CP000482">
    <property type="protein sequence ID" value="ABK99784.1"/>
    <property type="molecule type" value="Genomic_DNA"/>
</dbReference>
<proteinExistence type="predicted"/>